<proteinExistence type="predicted"/>
<comment type="caution">
    <text evidence="1">The sequence shown here is derived from an EMBL/GenBank/DDBJ whole genome shotgun (WGS) entry which is preliminary data.</text>
</comment>
<gene>
    <name evidence="1" type="ORF">OXD698_LOCUS27898</name>
</gene>
<organism evidence="1 2">
    <name type="scientific">Adineta steineri</name>
    <dbReference type="NCBI Taxonomy" id="433720"/>
    <lineage>
        <taxon>Eukaryota</taxon>
        <taxon>Metazoa</taxon>
        <taxon>Spiralia</taxon>
        <taxon>Gnathifera</taxon>
        <taxon>Rotifera</taxon>
        <taxon>Eurotatoria</taxon>
        <taxon>Bdelloidea</taxon>
        <taxon>Adinetida</taxon>
        <taxon>Adinetidae</taxon>
        <taxon>Adineta</taxon>
    </lineage>
</organism>
<evidence type="ECO:0000313" key="2">
    <source>
        <dbReference type="Proteomes" id="UP000663844"/>
    </source>
</evidence>
<dbReference type="EMBL" id="CAJOAZ010002941">
    <property type="protein sequence ID" value="CAF3972304.1"/>
    <property type="molecule type" value="Genomic_DNA"/>
</dbReference>
<dbReference type="Proteomes" id="UP000663844">
    <property type="component" value="Unassembled WGS sequence"/>
</dbReference>
<feature type="non-terminal residue" evidence="1">
    <location>
        <position position="1"/>
    </location>
</feature>
<sequence length="173" mass="19887">EKLINLKCFSLRTNWYTSYYDEQVVPLLRRMLNLEELTLLLPLNFGRCLEEAQEENMSEGGENNLNEISKQNIIAEFVNVASDEAYAVKVNNASFDNYEESDDEEVEIYNIFSVHHSEQEKKRKTAEYSKIVPNGPGLSLNVGYFVRNDSTIGIIPFHAAEKAFSESRSLRNH</sequence>
<reference evidence="1" key="1">
    <citation type="submission" date="2021-02" db="EMBL/GenBank/DDBJ databases">
        <authorList>
            <person name="Nowell W R."/>
        </authorList>
    </citation>
    <scope>NUCLEOTIDE SEQUENCE</scope>
</reference>
<evidence type="ECO:0000313" key="1">
    <source>
        <dbReference type="EMBL" id="CAF3972304.1"/>
    </source>
</evidence>
<protein>
    <submittedName>
        <fullName evidence="1">Uncharacterized protein</fullName>
    </submittedName>
</protein>
<accession>A0A819M1J2</accession>
<name>A0A819M1J2_9BILA</name>
<dbReference type="AlphaFoldDB" id="A0A819M1J2"/>